<proteinExistence type="predicted"/>
<protein>
    <recommendedName>
        <fullName evidence="3">Tetratricopeptide repeat protein</fullName>
    </recommendedName>
</protein>
<reference evidence="1" key="1">
    <citation type="submission" date="2020-10" db="EMBL/GenBank/DDBJ databases">
        <title>Ca. Dormibacterota MAGs.</title>
        <authorList>
            <person name="Montgomery K."/>
        </authorList>
    </citation>
    <scope>NUCLEOTIDE SEQUENCE [LARGE SCALE GENOMIC DNA]</scope>
    <source>
        <strain evidence="1">SC8812_S17_10</strain>
    </source>
</reference>
<organism evidence="1 2">
    <name type="scientific">Candidatus Nephthysia bennettiae</name>
    <dbReference type="NCBI Taxonomy" id="3127016"/>
    <lineage>
        <taxon>Bacteria</taxon>
        <taxon>Bacillati</taxon>
        <taxon>Candidatus Dormiibacterota</taxon>
        <taxon>Candidatus Dormibacteria</taxon>
        <taxon>Candidatus Dormibacterales</taxon>
        <taxon>Candidatus Dormibacteraceae</taxon>
        <taxon>Candidatus Nephthysia</taxon>
    </lineage>
</organism>
<accession>A0A934N8N7</accession>
<dbReference type="AlphaFoldDB" id="A0A934N8N7"/>
<evidence type="ECO:0000313" key="2">
    <source>
        <dbReference type="Proteomes" id="UP000612893"/>
    </source>
</evidence>
<name>A0A934N8N7_9BACT</name>
<sequence>MKVGPWRSHGLVAVTLQRGRILGALGDEPAAVADLLAGERALDAAPEVEWLDDHYSIDRPKAAYFASGAMVALHRPRETIELSAEVIAQSSEPRNRNYWPMRVANARLEWATALAQLGQEDEALALALEGLDRQWFRPDTEQRSRALLSRMRDPRLRRQLAGELEERLANSAHPAETQTPG</sequence>
<gene>
    <name evidence="1" type="ORF">JF922_08825</name>
</gene>
<dbReference type="RefSeq" id="WP_338200967.1">
    <property type="nucleotide sequence ID" value="NZ_JAEKNR010000098.1"/>
</dbReference>
<keyword evidence="2" id="KW-1185">Reference proteome</keyword>
<evidence type="ECO:0000313" key="1">
    <source>
        <dbReference type="EMBL" id="MBJ7598173.1"/>
    </source>
</evidence>
<evidence type="ECO:0008006" key="3">
    <source>
        <dbReference type="Google" id="ProtNLM"/>
    </source>
</evidence>
<comment type="caution">
    <text evidence="1">The sequence shown here is derived from an EMBL/GenBank/DDBJ whole genome shotgun (WGS) entry which is preliminary data.</text>
</comment>
<dbReference type="EMBL" id="JAEKNR010000098">
    <property type="protein sequence ID" value="MBJ7598173.1"/>
    <property type="molecule type" value="Genomic_DNA"/>
</dbReference>
<dbReference type="Proteomes" id="UP000612893">
    <property type="component" value="Unassembled WGS sequence"/>
</dbReference>